<dbReference type="PANTHER" id="PTHR46310:SF7">
    <property type="entry name" value="AMIDASE 1"/>
    <property type="match status" value="1"/>
</dbReference>
<organism evidence="2">
    <name type="scientific">Brucella pinnipedialis M292/94/1</name>
    <dbReference type="NCBI Taxonomy" id="520462"/>
    <lineage>
        <taxon>Bacteria</taxon>
        <taxon>Pseudomonadati</taxon>
        <taxon>Pseudomonadota</taxon>
        <taxon>Alphaproteobacteria</taxon>
        <taxon>Hyphomicrobiales</taxon>
        <taxon>Brucellaceae</taxon>
        <taxon>Brucella/Ochrobactrum group</taxon>
        <taxon>Brucella</taxon>
    </lineage>
</organism>
<name>A0A0E1X8F3_9HYPH</name>
<protein>
    <submittedName>
        <fullName evidence="2">Amidase</fullName>
    </submittedName>
</protein>
<dbReference type="SUPFAM" id="SSF75304">
    <property type="entry name" value="Amidase signature (AS) enzymes"/>
    <property type="match status" value="1"/>
</dbReference>
<dbReference type="InterPro" id="IPR023631">
    <property type="entry name" value="Amidase_dom"/>
</dbReference>
<evidence type="ECO:0000313" key="2">
    <source>
        <dbReference type="EMBL" id="EEZ29482.1"/>
    </source>
</evidence>
<feature type="domain" description="Amidase" evidence="1">
    <location>
        <begin position="282"/>
        <end position="389"/>
    </location>
</feature>
<dbReference type="EMBL" id="EQ999534">
    <property type="protein sequence ID" value="EEZ29482.1"/>
    <property type="molecule type" value="Genomic_DNA"/>
</dbReference>
<feature type="domain" description="Amidase" evidence="1">
    <location>
        <begin position="20"/>
        <end position="198"/>
    </location>
</feature>
<gene>
    <name evidence="2" type="ORF">BALG_02835</name>
</gene>
<dbReference type="Pfam" id="PF01425">
    <property type="entry name" value="Amidase"/>
    <property type="match status" value="2"/>
</dbReference>
<dbReference type="NCBIfam" id="NF006169">
    <property type="entry name" value="PRK08310.1"/>
    <property type="match status" value="1"/>
</dbReference>
<dbReference type="InterPro" id="IPR036928">
    <property type="entry name" value="AS_sf"/>
</dbReference>
<proteinExistence type="predicted"/>
<dbReference type="PROSITE" id="PS00571">
    <property type="entry name" value="AMIDASES"/>
    <property type="match status" value="1"/>
</dbReference>
<dbReference type="AlphaFoldDB" id="A0A0E1X8F3"/>
<dbReference type="RefSeq" id="WP_006162286.1">
    <property type="nucleotide sequence ID" value="NZ_EQ999534.1"/>
</dbReference>
<reference evidence="2" key="1">
    <citation type="submission" date="2009-01" db="EMBL/GenBank/DDBJ databases">
        <title>The Genome Sequence of Brucella pinnipedialis M292/94/1.</title>
        <authorList>
            <consortium name="The Broad Institute Genome Sequencing Platform"/>
            <person name="Ward D."/>
            <person name="Young S.K."/>
            <person name="Kodira C.D."/>
            <person name="Zeng Q."/>
            <person name="Koehrsen M."/>
            <person name="Alvarado L."/>
            <person name="Berlin A."/>
            <person name="Borenstein D."/>
            <person name="Chen Z."/>
            <person name="Engels R."/>
            <person name="Freedman E."/>
            <person name="Gellesch M."/>
            <person name="Goldberg J."/>
            <person name="Griggs A."/>
            <person name="Gujja S."/>
            <person name="Heiman D."/>
            <person name="Hepburn T."/>
            <person name="Howarth C."/>
            <person name="Jen D."/>
            <person name="Larson L."/>
            <person name="Lewis B."/>
            <person name="Mehta T."/>
            <person name="Park D."/>
            <person name="Pearson M."/>
            <person name="Roberts A."/>
            <person name="Saif S."/>
            <person name="Shea T."/>
            <person name="Shenoy N."/>
            <person name="Sisk P."/>
            <person name="Stolte C."/>
            <person name="Sykes S."/>
            <person name="Walk T."/>
            <person name="White J."/>
            <person name="Yandava C."/>
            <person name="Whatmore A.M."/>
            <person name="Perrett L.L."/>
            <person name="O'Callaghan D."/>
            <person name="Nusbaum C."/>
            <person name="Galagan J."/>
            <person name="Birren B."/>
        </authorList>
    </citation>
    <scope>NUCLEOTIDE SEQUENCE [LARGE SCALE GENOMIC DNA]</scope>
    <source>
        <strain evidence="2">M292/94/1</strain>
    </source>
</reference>
<dbReference type="InterPro" id="IPR020556">
    <property type="entry name" value="Amidase_CS"/>
</dbReference>
<accession>A0A0E1X8F3</accession>
<dbReference type="Proteomes" id="UP000004659">
    <property type="component" value="Unassembled WGS sequence"/>
</dbReference>
<dbReference type="HOGENOM" id="CLU_009600_0_3_5"/>
<dbReference type="Gene3D" id="3.90.1300.10">
    <property type="entry name" value="Amidase signature (AS) domain"/>
    <property type="match status" value="1"/>
</dbReference>
<sequence>MANLDPFNALIAKPEKPLAHAASGPLAGERLAVKDIYDIAGMVTGCGNPQILAESPVARKSAPVVEKLLAAGAEFIGKAQTDEVAFSMMGQNSHYPYPINPAAPDRVTGGSSSGSAAAVAGKLADIALGSDTGGSIRTPASFCGLIGLRSTHGRIPLEGIMPLAPSLDTIGWFARDIALYEKVGAVLLGDDAQEFKLTQLLYMPVLEQLLLGQAETDAYRAMFAKVRPHFATLKAASQPTLSIDELYLAFRQIQGAEAWENHGAWISSGNRQLGPGIADRFAYGAEMTADMVKNQRARRARFAEEFEAIIGESAVLALPTVPGAAPLTGEPFEALQAYREQALRLLCLSGLSGLPQITLPLGSLRPGGTMHDAPFGISFIGPRGSDRTLIALAQTIISERS</sequence>
<evidence type="ECO:0000259" key="1">
    <source>
        <dbReference type="Pfam" id="PF01425"/>
    </source>
</evidence>
<dbReference type="PANTHER" id="PTHR46310">
    <property type="entry name" value="AMIDASE 1"/>
    <property type="match status" value="1"/>
</dbReference>